<dbReference type="AlphaFoldDB" id="A0AAE0TAE0"/>
<reference evidence="1" key="3">
    <citation type="submission" date="2023-05" db="EMBL/GenBank/DDBJ databases">
        <authorList>
            <person name="Smith C.H."/>
        </authorList>
    </citation>
    <scope>NUCLEOTIDE SEQUENCE</scope>
    <source>
        <strain evidence="1">CHS0354</strain>
        <tissue evidence="1">Mantle</tissue>
    </source>
</reference>
<name>A0AAE0TAE0_9BIVA</name>
<dbReference type="Proteomes" id="UP001195483">
    <property type="component" value="Unassembled WGS sequence"/>
</dbReference>
<proteinExistence type="predicted"/>
<evidence type="ECO:0000313" key="2">
    <source>
        <dbReference type="Proteomes" id="UP001195483"/>
    </source>
</evidence>
<reference evidence="1" key="2">
    <citation type="journal article" date="2021" name="Genome Biol. Evol.">
        <title>Developing a high-quality reference genome for a parasitic bivalve with doubly uniparental inheritance (Bivalvia: Unionida).</title>
        <authorList>
            <person name="Smith C.H."/>
        </authorList>
    </citation>
    <scope>NUCLEOTIDE SEQUENCE</scope>
    <source>
        <strain evidence="1">CHS0354</strain>
        <tissue evidence="1">Mantle</tissue>
    </source>
</reference>
<protein>
    <submittedName>
        <fullName evidence="1">Uncharacterized protein</fullName>
    </submittedName>
</protein>
<organism evidence="1 2">
    <name type="scientific">Potamilus streckersoni</name>
    <dbReference type="NCBI Taxonomy" id="2493646"/>
    <lineage>
        <taxon>Eukaryota</taxon>
        <taxon>Metazoa</taxon>
        <taxon>Spiralia</taxon>
        <taxon>Lophotrochozoa</taxon>
        <taxon>Mollusca</taxon>
        <taxon>Bivalvia</taxon>
        <taxon>Autobranchia</taxon>
        <taxon>Heteroconchia</taxon>
        <taxon>Palaeoheterodonta</taxon>
        <taxon>Unionida</taxon>
        <taxon>Unionoidea</taxon>
        <taxon>Unionidae</taxon>
        <taxon>Ambleminae</taxon>
        <taxon>Lampsilini</taxon>
        <taxon>Potamilus</taxon>
    </lineage>
</organism>
<reference evidence="1" key="1">
    <citation type="journal article" date="2021" name="Genome Biol. Evol.">
        <title>A High-Quality Reference Genome for a Parasitic Bivalve with Doubly Uniparental Inheritance (Bivalvia: Unionida).</title>
        <authorList>
            <person name="Smith C.H."/>
        </authorList>
    </citation>
    <scope>NUCLEOTIDE SEQUENCE</scope>
    <source>
        <strain evidence="1">CHS0354</strain>
    </source>
</reference>
<dbReference type="EMBL" id="JAEAOA010000778">
    <property type="protein sequence ID" value="KAK3606696.1"/>
    <property type="molecule type" value="Genomic_DNA"/>
</dbReference>
<sequence length="178" mass="20347">MRRVGDVQPLNIVLRGKHFHLNPNSNQNQEPLYENGPSIETPLSKIKQDKIKIAIARATKIYIYIPTYTFKKAQMQQIHAVTLHNTPIPTKTCISPIHIKRLTKTYLSTAYAHTKSTGILQISKEQENDWQLADQKRKEMALMDYETPRPCGSLGNTRGVGWCKQQDTISHQLGRIDL</sequence>
<evidence type="ECO:0000313" key="1">
    <source>
        <dbReference type="EMBL" id="KAK3606696.1"/>
    </source>
</evidence>
<accession>A0AAE0TAE0</accession>
<keyword evidence="2" id="KW-1185">Reference proteome</keyword>
<comment type="caution">
    <text evidence="1">The sequence shown here is derived from an EMBL/GenBank/DDBJ whole genome shotgun (WGS) entry which is preliminary data.</text>
</comment>
<gene>
    <name evidence="1" type="ORF">CHS0354_012900</name>
</gene>